<dbReference type="AlphaFoldDB" id="A0A498SY17"/>
<reference evidence="2 3" key="1">
    <citation type="submission" date="2018-08" db="EMBL/GenBank/DDBJ databases">
        <authorList>
            <person name="Laetsch R D."/>
            <person name="Stevens L."/>
            <person name="Kumar S."/>
            <person name="Blaxter L. M."/>
        </authorList>
    </citation>
    <scope>NUCLEOTIDE SEQUENCE [LARGE SCALE GENOMIC DNA]</scope>
</reference>
<gene>
    <name evidence="2" type="ORF">NAV_LOCUS8593</name>
</gene>
<evidence type="ECO:0000256" key="1">
    <source>
        <dbReference type="SAM" id="Coils"/>
    </source>
</evidence>
<keyword evidence="1" id="KW-0175">Coiled coil</keyword>
<feature type="non-terminal residue" evidence="2">
    <location>
        <position position="281"/>
    </location>
</feature>
<keyword evidence="3" id="KW-1185">Reference proteome</keyword>
<sequence>MMSMEDEAVSSSLPVEIRIFKPFDEVKRLLLRKKKYQKMRYIQLKRWKAEFEERNVLVEHCVRTDYKLREAKAQLNSLNELMHAFDNDMDRLKEAIVQQREKDQSEFVKRVADLLYHKEIVAWLQKPEIREALYGEINETRILDEQEVELLNLVQEIINPRITWHTYEEIWKHMLQDFAKLGTKVINSENEMTTVHSNVCKDDIQLQSVEEIREANVQLKTEIPDMKEVAETDVRFELEMSNVKEIAEGKSSLIHAIDSLTMNNSCYSYVPTICVGMLIVI</sequence>
<dbReference type="OrthoDB" id="10502195at2759"/>
<evidence type="ECO:0000313" key="3">
    <source>
        <dbReference type="Proteomes" id="UP000276991"/>
    </source>
</evidence>
<accession>A0A498SY17</accession>
<proteinExistence type="predicted"/>
<evidence type="ECO:0000313" key="2">
    <source>
        <dbReference type="EMBL" id="VBB33802.1"/>
    </source>
</evidence>
<feature type="coiled-coil region" evidence="1">
    <location>
        <begin position="68"/>
        <end position="102"/>
    </location>
</feature>
<name>A0A498SY17_ACAVI</name>
<dbReference type="Proteomes" id="UP000276991">
    <property type="component" value="Unassembled WGS sequence"/>
</dbReference>
<protein>
    <recommendedName>
        <fullName evidence="4">Caprin-1 dimerization domain-containing protein</fullName>
    </recommendedName>
</protein>
<organism evidence="2 3">
    <name type="scientific">Acanthocheilonema viteae</name>
    <name type="common">Filarial nematode worm</name>
    <name type="synonym">Dipetalonema viteae</name>
    <dbReference type="NCBI Taxonomy" id="6277"/>
    <lineage>
        <taxon>Eukaryota</taxon>
        <taxon>Metazoa</taxon>
        <taxon>Ecdysozoa</taxon>
        <taxon>Nematoda</taxon>
        <taxon>Chromadorea</taxon>
        <taxon>Rhabditida</taxon>
        <taxon>Spirurina</taxon>
        <taxon>Spiruromorpha</taxon>
        <taxon>Filarioidea</taxon>
        <taxon>Onchocercidae</taxon>
        <taxon>Acanthocheilonema</taxon>
    </lineage>
</organism>
<dbReference type="EMBL" id="UPTC01002721">
    <property type="protein sequence ID" value="VBB33802.1"/>
    <property type="molecule type" value="Genomic_DNA"/>
</dbReference>
<evidence type="ECO:0008006" key="4">
    <source>
        <dbReference type="Google" id="ProtNLM"/>
    </source>
</evidence>